<evidence type="ECO:0008006" key="2">
    <source>
        <dbReference type="Google" id="ProtNLM"/>
    </source>
</evidence>
<gene>
    <name evidence="1" type="ORF">HELGO_WM26284</name>
</gene>
<dbReference type="AlphaFoldDB" id="A0A6S6UDK1"/>
<protein>
    <recommendedName>
        <fullName evidence="2">STAS/SEC14 domain-containing protein</fullName>
    </recommendedName>
</protein>
<proteinExistence type="predicted"/>
<reference evidence="1" key="1">
    <citation type="submission" date="2020-01" db="EMBL/GenBank/DDBJ databases">
        <authorList>
            <person name="Meier V. D."/>
            <person name="Meier V D."/>
        </authorList>
    </citation>
    <scope>NUCLEOTIDE SEQUENCE</scope>
    <source>
        <strain evidence="1">HLG_WM_MAG_10</strain>
    </source>
</reference>
<organism evidence="1">
    <name type="scientific">uncultured Aureispira sp</name>
    <dbReference type="NCBI Taxonomy" id="1331704"/>
    <lineage>
        <taxon>Bacteria</taxon>
        <taxon>Pseudomonadati</taxon>
        <taxon>Bacteroidota</taxon>
        <taxon>Saprospiria</taxon>
        <taxon>Saprospirales</taxon>
        <taxon>Saprospiraceae</taxon>
        <taxon>Aureispira</taxon>
        <taxon>environmental samples</taxon>
    </lineage>
</organism>
<accession>A0A6S6UDK1</accession>
<evidence type="ECO:0000313" key="1">
    <source>
        <dbReference type="EMBL" id="CAA6830009.1"/>
    </source>
</evidence>
<dbReference type="EMBL" id="CACVAQ010000529">
    <property type="protein sequence ID" value="CAA6830009.1"/>
    <property type="molecule type" value="Genomic_DNA"/>
</dbReference>
<sequence>MKFITKEFTIELLKDNIVTYKVNDGCTELTFEGATQAVEKINLLVALDDKPTKIISYLAPFYVKKELMNYLTTSIPESIEFIALVCPGYISKYVASIAIKMHKRFYQNEDDLTEIQIFLKKDKAVEWLVSV</sequence>
<name>A0A6S6UDK1_9BACT</name>